<feature type="domain" description="MobA/VirD2-like nuclease" evidence="1">
    <location>
        <begin position="13"/>
        <end position="146"/>
    </location>
</feature>
<reference evidence="3" key="1">
    <citation type="submission" date="2018-11" db="EMBL/GenBank/DDBJ databases">
        <title>Chitinophaga lutea sp.nov., isolate from arsenic contaminated soil.</title>
        <authorList>
            <person name="Zong Y."/>
        </authorList>
    </citation>
    <scope>NUCLEOTIDE SEQUENCE [LARGE SCALE GENOMIC DNA]</scope>
    <source>
        <strain evidence="3">YLT18</strain>
    </source>
</reference>
<name>A0A3N4MU82_9BACT</name>
<accession>A0A3N4MU82</accession>
<comment type="caution">
    <text evidence="2">The sequence shown here is derived from an EMBL/GenBank/DDBJ whole genome shotgun (WGS) entry which is preliminary data.</text>
</comment>
<dbReference type="EMBL" id="RMBX01000001">
    <property type="protein sequence ID" value="RPD43119.1"/>
    <property type="molecule type" value="Genomic_DNA"/>
</dbReference>
<sequence>MIYGCDLDGLIRYNEAKVQEGTGICLEASGFGADPDALNALQKSRRFQKITSLNAGAMRNAVHFVLSFPPEEMLSPERMIEIAQRYIDLVGYGDQPALIYQHTDTAHPHLHIVTTNIRRDGTQMPEDWFIRDVAEPARKQIEDEFALIKAEGRGQRQGEQNLSLDAEALRYGHQETKRAISNIVRMVIAQYKFASLGDFNAVLRQYNIMADPGESGSKRRDVDGLVYSMLGPHGEKVGRQVNASAIHERPTMKVLRQIFSVKEEQRERFRGRVTRIVSDAVRSCSSLESFCDEIGRFGIKAHFHRGKNDRIFGLTFIDTHTRVVFSGSDLRKDLGAAAVLRKLSPPQTPDTAFNGVYVRNVIARTDFRRTPQSILKAWAEQGLFIHVSQGKDGKSQYWMGRVDTPTDAYVRMPPRVRAWLATMAGAPSKARHRTPQPTTGIARALERFGRQQIRAGWQEIVKGTQDALDYTYTSNYTPHHFLTKKKKKKRQRRL</sequence>
<evidence type="ECO:0000259" key="1">
    <source>
        <dbReference type="Pfam" id="PF03432"/>
    </source>
</evidence>
<dbReference type="Pfam" id="PF03432">
    <property type="entry name" value="Relaxase"/>
    <property type="match status" value="1"/>
</dbReference>
<gene>
    <name evidence="2" type="ORF">EG028_02155</name>
</gene>
<dbReference type="InterPro" id="IPR005094">
    <property type="entry name" value="Endonuclease_MobA/VirD2"/>
</dbReference>
<evidence type="ECO:0000313" key="3">
    <source>
        <dbReference type="Proteomes" id="UP000279089"/>
    </source>
</evidence>
<keyword evidence="3" id="KW-1185">Reference proteome</keyword>
<dbReference type="Proteomes" id="UP000279089">
    <property type="component" value="Unassembled WGS sequence"/>
</dbReference>
<evidence type="ECO:0000313" key="2">
    <source>
        <dbReference type="EMBL" id="RPD43119.1"/>
    </source>
</evidence>
<protein>
    <recommendedName>
        <fullName evidence="1">MobA/VirD2-like nuclease domain-containing protein</fullName>
    </recommendedName>
</protein>
<dbReference type="AlphaFoldDB" id="A0A3N4MU82"/>
<proteinExistence type="predicted"/>
<organism evidence="2 3">
    <name type="scientific">Chitinophaga barathri</name>
    <dbReference type="NCBI Taxonomy" id="1647451"/>
    <lineage>
        <taxon>Bacteria</taxon>
        <taxon>Pseudomonadati</taxon>
        <taxon>Bacteroidota</taxon>
        <taxon>Chitinophagia</taxon>
        <taxon>Chitinophagales</taxon>
        <taxon>Chitinophagaceae</taxon>
        <taxon>Chitinophaga</taxon>
    </lineage>
</organism>
<dbReference type="OrthoDB" id="915634at2"/>